<evidence type="ECO:0000256" key="1">
    <source>
        <dbReference type="RuleBase" id="RU000411"/>
    </source>
</evidence>
<evidence type="ECO:0000259" key="3">
    <source>
        <dbReference type="SMART" id="SM00093"/>
    </source>
</evidence>
<dbReference type="SMART" id="SM00093">
    <property type="entry name" value="SERPIN"/>
    <property type="match status" value="1"/>
</dbReference>
<evidence type="ECO:0000313" key="4">
    <source>
        <dbReference type="EMBL" id="PIS38863.1"/>
    </source>
</evidence>
<name>A0A2M6T0X9_9BACT</name>
<organism evidence="4 5">
    <name type="scientific">Candidatus Nealsonbacteria bacterium CG08_land_8_20_14_0_20_43_11</name>
    <dbReference type="NCBI Taxonomy" id="1974706"/>
    <lineage>
        <taxon>Bacteria</taxon>
        <taxon>Candidatus Nealsoniibacteriota</taxon>
    </lineage>
</organism>
<reference evidence="5" key="1">
    <citation type="submission" date="2017-09" db="EMBL/GenBank/DDBJ databases">
        <title>Depth-based differentiation of microbial function through sediment-hosted aquifers and enrichment of novel symbionts in the deep terrestrial subsurface.</title>
        <authorList>
            <person name="Probst A.J."/>
            <person name="Ladd B."/>
            <person name="Jarett J.K."/>
            <person name="Geller-Mcgrath D.E."/>
            <person name="Sieber C.M.K."/>
            <person name="Emerson J.B."/>
            <person name="Anantharaman K."/>
            <person name="Thomas B.C."/>
            <person name="Malmstrom R."/>
            <person name="Stieglmeier M."/>
            <person name="Klingl A."/>
            <person name="Woyke T."/>
            <person name="Ryan C.M."/>
            <person name="Banfield J.F."/>
        </authorList>
    </citation>
    <scope>NUCLEOTIDE SEQUENCE [LARGE SCALE GENOMIC DNA]</scope>
</reference>
<dbReference type="InterPro" id="IPR000215">
    <property type="entry name" value="Serpin_fam"/>
</dbReference>
<dbReference type="Gene3D" id="3.30.497.10">
    <property type="entry name" value="Antithrombin, subunit I, domain 2"/>
    <property type="match status" value="1"/>
</dbReference>
<comment type="similarity">
    <text evidence="1">Belongs to the serpin family.</text>
</comment>
<evidence type="ECO:0000256" key="2">
    <source>
        <dbReference type="SAM" id="Phobius"/>
    </source>
</evidence>
<dbReference type="Pfam" id="PF00079">
    <property type="entry name" value="Serpin"/>
    <property type="match status" value="1"/>
</dbReference>
<dbReference type="SUPFAM" id="SSF56574">
    <property type="entry name" value="Serpins"/>
    <property type="match status" value="1"/>
</dbReference>
<dbReference type="InterPro" id="IPR023796">
    <property type="entry name" value="Serpin_dom"/>
</dbReference>
<protein>
    <submittedName>
        <fullName evidence="4">Proteinase IV</fullName>
    </submittedName>
</protein>
<keyword evidence="2" id="KW-0812">Transmembrane</keyword>
<dbReference type="CDD" id="cd19590">
    <property type="entry name" value="serpin_thermopin-like"/>
    <property type="match status" value="1"/>
</dbReference>
<gene>
    <name evidence="4" type="ORF">COT34_01325</name>
</gene>
<dbReference type="InterPro" id="IPR036186">
    <property type="entry name" value="Serpin_sf"/>
</dbReference>
<feature type="domain" description="Serpin" evidence="3">
    <location>
        <begin position="59"/>
        <end position="420"/>
    </location>
</feature>
<comment type="caution">
    <text evidence="4">The sequence shown here is derived from an EMBL/GenBank/DDBJ whole genome shotgun (WGS) entry which is preliminary data.</text>
</comment>
<dbReference type="Proteomes" id="UP000229390">
    <property type="component" value="Unassembled WGS sequence"/>
</dbReference>
<dbReference type="AlphaFoldDB" id="A0A2M6T0X9"/>
<dbReference type="PANTHER" id="PTHR11461">
    <property type="entry name" value="SERINE PROTEASE INHIBITOR, SERPIN"/>
    <property type="match status" value="1"/>
</dbReference>
<dbReference type="InterPro" id="IPR042185">
    <property type="entry name" value="Serpin_sf_2"/>
</dbReference>
<sequence length="422" mass="47857">MNKKIIFILAAIIVVAGGTTLYYFRNQEPTPEPTPVAEDKEATPAGINAAISANNQFALDLYFELKESEGNIFFSPYSISTALAMAYEGARGKTADEMQSVFRFPTNGNLRKSAFAAIHNQLNKPDAKYKLSIANALWAQNDYKFLDEYLTTLQQYYAGKAANVDFKNSTEEVRKTINKWVEDKTNNKIKDLFPQGSLDNMTRLVLTNAIYFKGTWVKQFEKSQTRDEDFRVSSVNTIKVPMMRRTDKNAKFNYMETDNLQILEMPYEGEKLSMIVLLPKNDNLSSLENSLFLDKINDWKNKLWEQRVDVFMPKFTFDTKYFMNETLARMGMPTAFTRDSANFSGMDGTQNLFIQKVIHQAFVDVNEEGTEAAAATGVSMGITSVGPTQIPVFRADHPFIFVIQDRENGNILFLGRVANPSK</sequence>
<feature type="transmembrane region" description="Helical" evidence="2">
    <location>
        <begin position="5"/>
        <end position="24"/>
    </location>
</feature>
<dbReference type="GO" id="GO:0004867">
    <property type="term" value="F:serine-type endopeptidase inhibitor activity"/>
    <property type="evidence" value="ECO:0007669"/>
    <property type="project" value="InterPro"/>
</dbReference>
<dbReference type="InterPro" id="IPR023795">
    <property type="entry name" value="Serpin_CS"/>
</dbReference>
<keyword evidence="2" id="KW-0472">Membrane</keyword>
<dbReference type="GO" id="GO:0005615">
    <property type="term" value="C:extracellular space"/>
    <property type="evidence" value="ECO:0007669"/>
    <property type="project" value="InterPro"/>
</dbReference>
<dbReference type="EMBL" id="PEYE01000026">
    <property type="protein sequence ID" value="PIS38863.1"/>
    <property type="molecule type" value="Genomic_DNA"/>
</dbReference>
<dbReference type="InterPro" id="IPR042178">
    <property type="entry name" value="Serpin_sf_1"/>
</dbReference>
<dbReference type="Gene3D" id="2.30.39.10">
    <property type="entry name" value="Alpha-1-antitrypsin, domain 1"/>
    <property type="match status" value="1"/>
</dbReference>
<dbReference type="FunFam" id="3.30.497.10:FF:000001">
    <property type="entry name" value="Serine protease inhibitor"/>
    <property type="match status" value="1"/>
</dbReference>
<proteinExistence type="inferred from homology"/>
<dbReference type="PROSITE" id="PS00284">
    <property type="entry name" value="SERPIN"/>
    <property type="match status" value="1"/>
</dbReference>
<keyword evidence="2" id="KW-1133">Transmembrane helix</keyword>
<dbReference type="PANTHER" id="PTHR11461:SF211">
    <property type="entry name" value="GH10112P-RELATED"/>
    <property type="match status" value="1"/>
</dbReference>
<evidence type="ECO:0000313" key="5">
    <source>
        <dbReference type="Proteomes" id="UP000229390"/>
    </source>
</evidence>
<accession>A0A2M6T0X9</accession>